<dbReference type="Pfam" id="PF13391">
    <property type="entry name" value="HNH_2"/>
    <property type="match status" value="1"/>
</dbReference>
<dbReference type="InterPro" id="IPR003615">
    <property type="entry name" value="HNH_nuc"/>
</dbReference>
<proteinExistence type="predicted"/>
<reference evidence="2" key="1">
    <citation type="journal article" date="2023" name="Mol. Phylogenet. Evol.">
        <title>Genome-scale phylogeny and comparative genomics of the fungal order Sordariales.</title>
        <authorList>
            <person name="Hensen N."/>
            <person name="Bonometti L."/>
            <person name="Westerberg I."/>
            <person name="Brannstrom I.O."/>
            <person name="Guillou S."/>
            <person name="Cros-Aarteil S."/>
            <person name="Calhoun S."/>
            <person name="Haridas S."/>
            <person name="Kuo A."/>
            <person name="Mondo S."/>
            <person name="Pangilinan J."/>
            <person name="Riley R."/>
            <person name="LaButti K."/>
            <person name="Andreopoulos B."/>
            <person name="Lipzen A."/>
            <person name="Chen C."/>
            <person name="Yan M."/>
            <person name="Daum C."/>
            <person name="Ng V."/>
            <person name="Clum A."/>
            <person name="Steindorff A."/>
            <person name="Ohm R.A."/>
            <person name="Martin F."/>
            <person name="Silar P."/>
            <person name="Natvig D.O."/>
            <person name="Lalanne C."/>
            <person name="Gautier V."/>
            <person name="Ament-Velasquez S.L."/>
            <person name="Kruys A."/>
            <person name="Hutchinson M.I."/>
            <person name="Powell A.J."/>
            <person name="Barry K."/>
            <person name="Miller A.N."/>
            <person name="Grigoriev I.V."/>
            <person name="Debuchy R."/>
            <person name="Gladieux P."/>
            <person name="Hiltunen Thoren M."/>
            <person name="Johannesson H."/>
        </authorList>
    </citation>
    <scope>NUCLEOTIDE SEQUENCE</scope>
    <source>
        <strain evidence="2">CBS 103.79</strain>
    </source>
</reference>
<reference evidence="2" key="2">
    <citation type="submission" date="2023-05" db="EMBL/GenBank/DDBJ databases">
        <authorList>
            <consortium name="Lawrence Berkeley National Laboratory"/>
            <person name="Steindorff A."/>
            <person name="Hensen N."/>
            <person name="Bonometti L."/>
            <person name="Westerberg I."/>
            <person name="Brannstrom I.O."/>
            <person name="Guillou S."/>
            <person name="Cros-Aarteil S."/>
            <person name="Calhoun S."/>
            <person name="Haridas S."/>
            <person name="Kuo A."/>
            <person name="Mondo S."/>
            <person name="Pangilinan J."/>
            <person name="Riley R."/>
            <person name="Labutti K."/>
            <person name="Andreopoulos B."/>
            <person name="Lipzen A."/>
            <person name="Chen C."/>
            <person name="Yanf M."/>
            <person name="Daum C."/>
            <person name="Ng V."/>
            <person name="Clum A."/>
            <person name="Ohm R."/>
            <person name="Martin F."/>
            <person name="Silar P."/>
            <person name="Natvig D."/>
            <person name="Lalanne C."/>
            <person name="Gautier V."/>
            <person name="Ament-Velasquez S.L."/>
            <person name="Kruys A."/>
            <person name="Hutchinson M.I."/>
            <person name="Powell A.J."/>
            <person name="Barry K."/>
            <person name="Miller A.N."/>
            <person name="Grigoriev I.V."/>
            <person name="Debuchy R."/>
            <person name="Gladieux P."/>
            <person name="Thoren M.H."/>
            <person name="Johannesson H."/>
        </authorList>
    </citation>
    <scope>NUCLEOTIDE SEQUENCE</scope>
    <source>
        <strain evidence="2">CBS 103.79</strain>
    </source>
</reference>
<organism evidence="2 3">
    <name type="scientific">Staphylotrichum tortipilum</name>
    <dbReference type="NCBI Taxonomy" id="2831512"/>
    <lineage>
        <taxon>Eukaryota</taxon>
        <taxon>Fungi</taxon>
        <taxon>Dikarya</taxon>
        <taxon>Ascomycota</taxon>
        <taxon>Pezizomycotina</taxon>
        <taxon>Sordariomycetes</taxon>
        <taxon>Sordariomycetidae</taxon>
        <taxon>Sordariales</taxon>
        <taxon>Chaetomiaceae</taxon>
        <taxon>Staphylotrichum</taxon>
    </lineage>
</organism>
<evidence type="ECO:0000313" key="3">
    <source>
        <dbReference type="Proteomes" id="UP001303889"/>
    </source>
</evidence>
<dbReference type="EMBL" id="MU855694">
    <property type="protein sequence ID" value="KAK3900227.1"/>
    <property type="molecule type" value="Genomic_DNA"/>
</dbReference>
<evidence type="ECO:0000313" key="2">
    <source>
        <dbReference type="EMBL" id="KAK3900227.1"/>
    </source>
</evidence>
<dbReference type="Proteomes" id="UP001303889">
    <property type="component" value="Unassembled WGS sequence"/>
</dbReference>
<accession>A0AAN6RR02</accession>
<comment type="caution">
    <text evidence="2">The sequence shown here is derived from an EMBL/GenBank/DDBJ whole genome shotgun (WGS) entry which is preliminary data.</text>
</comment>
<gene>
    <name evidence="2" type="ORF">C8A05DRAFT_17445</name>
</gene>
<sequence>MDPDLAHFQRAITADRETVLRVLRDIPPTAEPVFDYVTEVDVRCALFSELQQLHRLLNVPSMPNAATLAFFMVAPIEKIRNHLADIRKTPPQYMADKLGHINLQAPDALSAWMLRPPPYIPTNRSSIRQQSIPMSPPTMILGNPGDIARSKAAAINAKQRDGNTCLLSGTIDPEAAHIFPFATSKNKQFGPLGTLLQSFWGDKQASAWRQLCEDPAITQSLANYLSLGRQIHFWFDKARFALKPLSQTQTAITVQFHWLRRTSLSPTDIIKETDGEELLEVAGLRTPTSTPATWGSCLAHRASGVPIRTGQTFLIRANHPMELPSFQLLELQWNLLRVAAICGAADVTDEDDFDVDNYEGPCLVTSEEATTRQSEAVSPP</sequence>
<protein>
    <recommendedName>
        <fullName evidence="1">HNH nuclease domain-containing protein</fullName>
    </recommendedName>
</protein>
<name>A0AAN6RR02_9PEZI</name>
<evidence type="ECO:0000259" key="1">
    <source>
        <dbReference type="Pfam" id="PF13391"/>
    </source>
</evidence>
<dbReference type="AlphaFoldDB" id="A0AAN6RR02"/>
<feature type="domain" description="HNH nuclease" evidence="1">
    <location>
        <begin position="165"/>
        <end position="242"/>
    </location>
</feature>
<keyword evidence="3" id="KW-1185">Reference proteome</keyword>